<feature type="chain" id="PRO_5040199175" description="UPAR/Ly6 domain-containing protein" evidence="3">
    <location>
        <begin position="20"/>
        <end position="208"/>
    </location>
</feature>
<comment type="caution">
    <text evidence="5">The sequence shown here is derived from an EMBL/GenBank/DDBJ whole genome shotgun (WGS) entry which is preliminary data.</text>
</comment>
<evidence type="ECO:0000256" key="1">
    <source>
        <dbReference type="ARBA" id="ARBA00004613"/>
    </source>
</evidence>
<dbReference type="PANTHER" id="PTHR20914">
    <property type="entry name" value="LY6/PLAUR DOMAIN-CONTAINING PROTEIN 8"/>
    <property type="match status" value="1"/>
</dbReference>
<gene>
    <name evidence="5" type="ORF">SKAU_G00307380</name>
</gene>
<accession>A0A9Q1ER52</accession>
<comment type="subcellular location">
    <subcellularLocation>
        <location evidence="1">Secreted</location>
    </subcellularLocation>
</comment>
<feature type="domain" description="UPAR/Ly6" evidence="4">
    <location>
        <begin position="20"/>
        <end position="111"/>
    </location>
</feature>
<keyword evidence="6" id="KW-1185">Reference proteome</keyword>
<keyword evidence="3" id="KW-0732">Signal</keyword>
<dbReference type="OrthoDB" id="5945173at2759"/>
<dbReference type="SMART" id="SM00134">
    <property type="entry name" value="LU"/>
    <property type="match status" value="2"/>
</dbReference>
<evidence type="ECO:0000256" key="2">
    <source>
        <dbReference type="ARBA" id="ARBA00022525"/>
    </source>
</evidence>
<protein>
    <recommendedName>
        <fullName evidence="4">UPAR/Ly6 domain-containing protein</fullName>
    </recommendedName>
</protein>
<organism evidence="5 6">
    <name type="scientific">Synaphobranchus kaupii</name>
    <name type="common">Kaup's arrowtooth eel</name>
    <dbReference type="NCBI Taxonomy" id="118154"/>
    <lineage>
        <taxon>Eukaryota</taxon>
        <taxon>Metazoa</taxon>
        <taxon>Chordata</taxon>
        <taxon>Craniata</taxon>
        <taxon>Vertebrata</taxon>
        <taxon>Euteleostomi</taxon>
        <taxon>Actinopterygii</taxon>
        <taxon>Neopterygii</taxon>
        <taxon>Teleostei</taxon>
        <taxon>Anguilliformes</taxon>
        <taxon>Synaphobranchidae</taxon>
        <taxon>Synaphobranchus</taxon>
    </lineage>
</organism>
<dbReference type="Gene3D" id="2.10.60.10">
    <property type="entry name" value="CD59"/>
    <property type="match status" value="2"/>
</dbReference>
<dbReference type="PANTHER" id="PTHR20914:SF9">
    <property type="entry name" value="COILED, ISOFORM A"/>
    <property type="match status" value="1"/>
</dbReference>
<feature type="signal peptide" evidence="3">
    <location>
        <begin position="1"/>
        <end position="19"/>
    </location>
</feature>
<dbReference type="Pfam" id="PF00021">
    <property type="entry name" value="UPAR_LY6"/>
    <property type="match status" value="2"/>
</dbReference>
<dbReference type="SUPFAM" id="SSF57302">
    <property type="entry name" value="Snake toxin-like"/>
    <property type="match status" value="2"/>
</dbReference>
<dbReference type="InterPro" id="IPR045860">
    <property type="entry name" value="Snake_toxin-like_sf"/>
</dbReference>
<evidence type="ECO:0000256" key="3">
    <source>
        <dbReference type="SAM" id="SignalP"/>
    </source>
</evidence>
<dbReference type="Proteomes" id="UP001152622">
    <property type="component" value="Chromosome 13"/>
</dbReference>
<feature type="domain" description="UPAR/Ly6" evidence="4">
    <location>
        <begin position="113"/>
        <end position="194"/>
    </location>
</feature>
<proteinExistence type="predicted"/>
<dbReference type="GO" id="GO:0005576">
    <property type="term" value="C:extracellular region"/>
    <property type="evidence" value="ECO:0007669"/>
    <property type="project" value="UniProtKB-SubCell"/>
</dbReference>
<evidence type="ECO:0000259" key="4">
    <source>
        <dbReference type="SMART" id="SM00134"/>
    </source>
</evidence>
<dbReference type="InterPro" id="IPR016054">
    <property type="entry name" value="LY6_UPA_recep-like"/>
</dbReference>
<reference evidence="5" key="1">
    <citation type="journal article" date="2023" name="Science">
        <title>Genome structures resolve the early diversification of teleost fishes.</title>
        <authorList>
            <person name="Parey E."/>
            <person name="Louis A."/>
            <person name="Montfort J."/>
            <person name="Bouchez O."/>
            <person name="Roques C."/>
            <person name="Iampietro C."/>
            <person name="Lluch J."/>
            <person name="Castinel A."/>
            <person name="Donnadieu C."/>
            <person name="Desvignes T."/>
            <person name="Floi Bucao C."/>
            <person name="Jouanno E."/>
            <person name="Wen M."/>
            <person name="Mejri S."/>
            <person name="Dirks R."/>
            <person name="Jansen H."/>
            <person name="Henkel C."/>
            <person name="Chen W.J."/>
            <person name="Zahm M."/>
            <person name="Cabau C."/>
            <person name="Klopp C."/>
            <person name="Thompson A.W."/>
            <person name="Robinson-Rechavi M."/>
            <person name="Braasch I."/>
            <person name="Lecointre G."/>
            <person name="Bobe J."/>
            <person name="Postlethwait J.H."/>
            <person name="Berthelot C."/>
            <person name="Roest Crollius H."/>
            <person name="Guiguen Y."/>
        </authorList>
    </citation>
    <scope>NUCLEOTIDE SEQUENCE</scope>
    <source>
        <strain evidence="5">WJC10195</strain>
    </source>
</reference>
<dbReference type="AlphaFoldDB" id="A0A9Q1ER52"/>
<keyword evidence="2" id="KW-0964">Secreted</keyword>
<sequence>MKLLVTLALACALFSKVYPLECKECILGTCLQPTTKPCPASQTKCTSATIELYLGPTQTKLSVKSCAAPAECVNGSLNIGITRTSINTQCCDSNFCNDQLPPALPDTSPNGKKCFTCLGDDCTLTLECIGTEDHCVKSTVSAQGREVTVKGCGSQTVCLGSLNSQLKEADLAIDLICCEGDMCNNALRIRQSILFLLLVPLAPFILFN</sequence>
<dbReference type="InterPro" id="IPR050918">
    <property type="entry name" value="CNF-like_PLA2_Inhibitor"/>
</dbReference>
<dbReference type="EMBL" id="JAINUF010000013">
    <property type="protein sequence ID" value="KAJ8343409.1"/>
    <property type="molecule type" value="Genomic_DNA"/>
</dbReference>
<evidence type="ECO:0000313" key="6">
    <source>
        <dbReference type="Proteomes" id="UP001152622"/>
    </source>
</evidence>
<evidence type="ECO:0000313" key="5">
    <source>
        <dbReference type="EMBL" id="KAJ8343409.1"/>
    </source>
</evidence>
<name>A0A9Q1ER52_SYNKA</name>